<dbReference type="InterPro" id="IPR026377">
    <property type="entry name" value="Cell_surface_SprA"/>
</dbReference>
<gene>
    <name evidence="3" type="ORF">SAMN05421640_1852</name>
</gene>
<protein>
    <submittedName>
        <fullName evidence="3">Cell surface protein SprA</fullName>
    </submittedName>
</protein>
<dbReference type="RefSeq" id="WP_245811242.1">
    <property type="nucleotide sequence ID" value="NZ_FZPD01000003.1"/>
</dbReference>
<feature type="signal peptide" evidence="1">
    <location>
        <begin position="1"/>
        <end position="24"/>
    </location>
</feature>
<organism evidence="3 4">
    <name type="scientific">Ekhidna lutea</name>
    <dbReference type="NCBI Taxonomy" id="447679"/>
    <lineage>
        <taxon>Bacteria</taxon>
        <taxon>Pseudomonadati</taxon>
        <taxon>Bacteroidota</taxon>
        <taxon>Cytophagia</taxon>
        <taxon>Cytophagales</taxon>
        <taxon>Reichenbachiellaceae</taxon>
        <taxon>Ekhidna</taxon>
    </lineage>
</organism>
<keyword evidence="4" id="KW-1185">Reference proteome</keyword>
<dbReference type="Pfam" id="PF14349">
    <property type="entry name" value="SprA_N"/>
    <property type="match status" value="2"/>
</dbReference>
<dbReference type="NCBIfam" id="TIGR04189">
    <property type="entry name" value="surface_SprA"/>
    <property type="match status" value="1"/>
</dbReference>
<keyword evidence="1" id="KW-0732">Signal</keyword>
<accession>A0A239IYR5</accession>
<name>A0A239IYR5_EKHLU</name>
<reference evidence="3 4" key="1">
    <citation type="submission" date="2017-06" db="EMBL/GenBank/DDBJ databases">
        <authorList>
            <person name="Kim H.J."/>
            <person name="Triplett B.A."/>
        </authorList>
    </citation>
    <scope>NUCLEOTIDE SEQUENCE [LARGE SCALE GENOMIC DNA]</scope>
    <source>
        <strain evidence="3 4">DSM 19307</strain>
    </source>
</reference>
<proteinExistence type="predicted"/>
<feature type="domain" description="Gliding motility protein SprA N-terminal" evidence="2">
    <location>
        <begin position="94"/>
        <end position="367"/>
    </location>
</feature>
<evidence type="ECO:0000256" key="1">
    <source>
        <dbReference type="SAM" id="SignalP"/>
    </source>
</evidence>
<dbReference type="EMBL" id="FZPD01000003">
    <property type="protein sequence ID" value="SNS97564.1"/>
    <property type="molecule type" value="Genomic_DNA"/>
</dbReference>
<feature type="chain" id="PRO_5012828262" evidence="1">
    <location>
        <begin position="25"/>
        <end position="2384"/>
    </location>
</feature>
<evidence type="ECO:0000313" key="3">
    <source>
        <dbReference type="EMBL" id="SNS97564.1"/>
    </source>
</evidence>
<evidence type="ECO:0000259" key="2">
    <source>
        <dbReference type="Pfam" id="PF14349"/>
    </source>
</evidence>
<feature type="domain" description="Gliding motility protein SprA N-terminal" evidence="2">
    <location>
        <begin position="1109"/>
        <end position="1616"/>
    </location>
</feature>
<sequence>MRVNPYIRFLFAFLILGFWSQANALIFQQQDTVQSDTIGPYEPSKKPTYQPSYRFGDPFSFRSSRSPLFLRDPSQLDMQVQFNPDTTSEDAGVTYSVYENIGALDFRPASFMTFREFNQYNNSQLNREYFKDRSAGLDGESAVSGRSLIPRLYISPVFDRIFGGSYVDIQPNGFVNLDFGARFQRIDNPAIPLRQQKNGSFNFNQQISMNVVGKVGEKLAITANFDNNNTFDFQNNLKVEYTGYEEDIIKRIEIGNVSMPVTNSLMSGAQSLFGIKTELQFGKLYVTTVLSQQRGRNETLTIESGFQGREFEVQASDYEENRHFFLGHFFRDNYEQWLETLPQVTSGVNVTRIEVYVLNRNNDTETTRNIVGFMDLGEGDRLYRENSTGVGEGNGGPTRNGANDIFSNLRVQTADNVDQFIEATYPDFQSAVDYVKITTARKLDLNEYKLNGELGYITLNRSLQSDEILAVAYEYTYNGARYKVGELTEDYQSRSDDEVIYLKLLRPNEINTEIPTWDLMMKNIYSLNAAQISQEGFQLSVIYRDDNTGQDNPSLHEGSRLKDELLVEIFSLDRLNPNGDRQPDGNFDFIEGYTIDPQNGNIIFPVLEPFGSTLESFFIDGEESLVEKYVYDELYDVQKAVAERNSSKNKFVIKGRVTAGSASEITLPGINIAEGSVIVTAGNTPLTEGLDYTVDYNLGRVRILNEGILSSGKTIQVSYEKADLFNFQTRTLTGARFDYRFSDNFNLGATVLHLNERPGGISRYAIGNEPTSNTKYGVDINYQNESRFLTKMVDALPLVSTKAPSTITINAEFAQLLPGTSNIVDGQGTSYVDDFENSVTPINIMGWQAWKLAATPKREFPNAHASRGIDNRYQSAKIAWYTVDNSIFYRAGGNNRPSNISDTDLENHYERAVLPQEIFRQRDQTLVNFNEPIFDVAYFPHERGQYNYNPNFNMESANDDLVEDRWGGITRAISNEVDFSETNVQYIEFWLMDPFIETENGRVKDGNINGFASEDTDGGVLVFNLGKVSEELAPDGKHAFEQGLPVDGEIGEISDWGQITKESYLTNFFENSPGARDNQDIGIDGLKGDDEQLILEQNGIDNVFPAEERDDISADDFRYILDEFYDQQNATIVQRYKSWNGMEGNSPIASSGSQDFIPASSTLPDDENVAPNLDQIVSNEEDYFEFRVPLKPGPNPRGGNLQLNDFIIDQIASPNGESTWYQFRIPLDDDVIEEGNPDISTIKFIRMYMTGWSQPVVLRFAQMRLVGSQWLKYDQTLNEPGLNELPNTQDTKDFTISVVNIEENSTTTTGGVRYVLPPGLDRDIDNTTTQNRRINEQSLQICVEDLKDKDARAVYKTNLGYDLINYGRMKMFFHAESYQNDVVLDDEVTGFIRLATNNKDNPHYYEIEVPLKITPPDPSGNIDDIRRQVWPLENELDFSIKELIGVKAERNRANLPIDVPYTSLSNDGKYKFTVYGNPDLSAVIELMIGVRNPGDDESTSPKSVCIWANELRVTDFDTNAGWAANARVSTKLADLGTISASTRYTSIGFGGIQQRISERARAETRQYDVSANMNLEKFLRPDKTGLVLPMFVSYEKTTITPQFDPLDPDVPLEASLEAFDNSEEREKYRRIVEDRTTRRSINFTNVRKEKVNPDSRSRIYDIENFSFSYAYSDRLTSNVNTHTLLNKTVSGGVNYNFSPATLNLEPFSEAEALSSPYLALIKDINFSPIPSNFSFSTNLRRDFRLTRYYDNELQPLGVDEINYERAFSFARNYGFRWDITKGLGLTYSATANAVIDEPEGIIEGDINTQAEKEYIWDQIFTLGRMKNFNQSVQLNYSLPLNKLPFTDWLSSDARYSVGYSWIAGAINRTRSDTISRSEDELFFGNFISNQRTMGLNARVDMNKLYDKVTFLKNANTPPGRGEKVSPGNKALQFLMMLKSINGSYNINESTSLPGFKPNAFLFGLDSGFNAPGFEFILGRQNQSIKRKAERNGWLVTNPNLNSPFQQTYGTDIDVQADIEPAKDLRIQLTWNRGLNNQYQEIFRFDEERDAFRTLTPSRSGSYSVSYLSIQTAFQKDGPGNASDAFTQFERNLDVVRERLNRENPAVNPADTISYNNISQDVLIPSFLAAYSGTDANSIALTPFPKTPLPNWRLDFTGLVNIPALSEVFSSFTISHGYNSAYSVSSFTNSLNYGEDDIGLQNDILDYPLADDDSTGRLVPVYIINQVMISEQFVPLIGFNIRTKNNISTRLEFRKSRNLALNMSNAQVTETTNNDITLDVGYSKVGFKLPWKFQGRTITLENDLTMRVAASVRDSKTIQRKINDNSTVTNGNLTWQVRPTVTYKINSQLDFTFYMERNVTDPKVLSSYKRATTAFGVQLRFGLAQ</sequence>
<dbReference type="Proteomes" id="UP000198393">
    <property type="component" value="Unassembled WGS sequence"/>
</dbReference>
<dbReference type="InterPro" id="IPR025684">
    <property type="entry name" value="SprA_N_dom"/>
</dbReference>
<evidence type="ECO:0000313" key="4">
    <source>
        <dbReference type="Proteomes" id="UP000198393"/>
    </source>
</evidence>